<dbReference type="Proteomes" id="UP000552709">
    <property type="component" value="Unassembled WGS sequence"/>
</dbReference>
<keyword evidence="1" id="KW-0175">Coiled coil</keyword>
<evidence type="ECO:0000256" key="1">
    <source>
        <dbReference type="SAM" id="Coils"/>
    </source>
</evidence>
<organism evidence="2 3">
    <name type="scientific">Deinococcus humi</name>
    <dbReference type="NCBI Taxonomy" id="662880"/>
    <lineage>
        <taxon>Bacteria</taxon>
        <taxon>Thermotogati</taxon>
        <taxon>Deinococcota</taxon>
        <taxon>Deinococci</taxon>
        <taxon>Deinococcales</taxon>
        <taxon>Deinococcaceae</taxon>
        <taxon>Deinococcus</taxon>
    </lineage>
</organism>
<comment type="caution">
    <text evidence="2">The sequence shown here is derived from an EMBL/GenBank/DDBJ whole genome shotgun (WGS) entry which is preliminary data.</text>
</comment>
<sequence length="186" mass="20458">MNDALLEALRQQAAGGGGLEGALAGMAGDDPALGLLSQMLAQREQTLTQDLETQQREEERLAALARAGEEARQLDELRQLEEERRQTQRRVRLERLRLRLEELEDELAGCHALLDGLALALGACPSCWGEDPGCRLCRGRGQPGFVRPEAAAFRRLVAPALEAASFPIDHRPFAGCETPELERRPL</sequence>
<dbReference type="AlphaFoldDB" id="A0A7W8NDQ9"/>
<evidence type="ECO:0000313" key="2">
    <source>
        <dbReference type="EMBL" id="MBB5363494.1"/>
    </source>
</evidence>
<accession>A0A7W8NDQ9</accession>
<proteinExistence type="predicted"/>
<feature type="coiled-coil region" evidence="1">
    <location>
        <begin position="64"/>
        <end position="113"/>
    </location>
</feature>
<dbReference type="EMBL" id="JACHFL010000006">
    <property type="protein sequence ID" value="MBB5363494.1"/>
    <property type="molecule type" value="Genomic_DNA"/>
</dbReference>
<keyword evidence="3" id="KW-1185">Reference proteome</keyword>
<gene>
    <name evidence="2" type="ORF">HNQ08_002600</name>
</gene>
<evidence type="ECO:0000313" key="3">
    <source>
        <dbReference type="Proteomes" id="UP000552709"/>
    </source>
</evidence>
<reference evidence="2 3" key="1">
    <citation type="submission" date="2020-08" db="EMBL/GenBank/DDBJ databases">
        <title>Genomic Encyclopedia of Type Strains, Phase IV (KMG-IV): sequencing the most valuable type-strain genomes for metagenomic binning, comparative biology and taxonomic classification.</title>
        <authorList>
            <person name="Goeker M."/>
        </authorList>
    </citation>
    <scope>NUCLEOTIDE SEQUENCE [LARGE SCALE GENOMIC DNA]</scope>
    <source>
        <strain evidence="2 3">DSM 27939</strain>
    </source>
</reference>
<name>A0A7W8NDQ9_9DEIO</name>
<protein>
    <submittedName>
        <fullName evidence="2">Uncharacterized protein</fullName>
    </submittedName>
</protein>
<dbReference type="RefSeq" id="WP_184132562.1">
    <property type="nucleotide sequence ID" value="NZ_JACHFL010000006.1"/>
</dbReference>